<evidence type="ECO:0000313" key="3">
    <source>
        <dbReference type="Proteomes" id="UP000054217"/>
    </source>
</evidence>
<feature type="compositionally biased region" description="Polar residues" evidence="1">
    <location>
        <begin position="34"/>
        <end position="44"/>
    </location>
</feature>
<keyword evidence="3" id="KW-1185">Reference proteome</keyword>
<feature type="region of interest" description="Disordered" evidence="1">
    <location>
        <begin position="86"/>
        <end position="124"/>
    </location>
</feature>
<dbReference type="STRING" id="870435.A0A0C3K137"/>
<reference evidence="2 3" key="1">
    <citation type="submission" date="2014-04" db="EMBL/GenBank/DDBJ databases">
        <authorList>
            <consortium name="DOE Joint Genome Institute"/>
            <person name="Kuo A."/>
            <person name="Kohler A."/>
            <person name="Costa M.D."/>
            <person name="Nagy L.G."/>
            <person name="Floudas D."/>
            <person name="Copeland A."/>
            <person name="Barry K.W."/>
            <person name="Cichocki N."/>
            <person name="Veneault-Fourrey C."/>
            <person name="LaButti K."/>
            <person name="Lindquist E.A."/>
            <person name="Lipzen A."/>
            <person name="Lundell T."/>
            <person name="Morin E."/>
            <person name="Murat C."/>
            <person name="Sun H."/>
            <person name="Tunlid A."/>
            <person name="Henrissat B."/>
            <person name="Grigoriev I.V."/>
            <person name="Hibbett D.S."/>
            <person name="Martin F."/>
            <person name="Nordberg H.P."/>
            <person name="Cantor M.N."/>
            <person name="Hua S.X."/>
        </authorList>
    </citation>
    <scope>NUCLEOTIDE SEQUENCE [LARGE SCALE GENOMIC DNA]</scope>
    <source>
        <strain evidence="2 3">Marx 270</strain>
    </source>
</reference>
<protein>
    <submittedName>
        <fullName evidence="2">Uncharacterized protein</fullName>
    </submittedName>
</protein>
<feature type="non-terminal residue" evidence="2">
    <location>
        <position position="124"/>
    </location>
</feature>
<accession>A0A0C3K137</accession>
<dbReference type="OrthoDB" id="529205at2759"/>
<proteinExistence type="predicted"/>
<name>A0A0C3K137_PISTI</name>
<feature type="compositionally biased region" description="Basic and acidic residues" evidence="1">
    <location>
        <begin position="88"/>
        <end position="105"/>
    </location>
</feature>
<organism evidence="2 3">
    <name type="scientific">Pisolithus tinctorius Marx 270</name>
    <dbReference type="NCBI Taxonomy" id="870435"/>
    <lineage>
        <taxon>Eukaryota</taxon>
        <taxon>Fungi</taxon>
        <taxon>Dikarya</taxon>
        <taxon>Basidiomycota</taxon>
        <taxon>Agaricomycotina</taxon>
        <taxon>Agaricomycetes</taxon>
        <taxon>Agaricomycetidae</taxon>
        <taxon>Boletales</taxon>
        <taxon>Sclerodermatineae</taxon>
        <taxon>Pisolithaceae</taxon>
        <taxon>Pisolithus</taxon>
    </lineage>
</organism>
<evidence type="ECO:0000256" key="1">
    <source>
        <dbReference type="SAM" id="MobiDB-lite"/>
    </source>
</evidence>
<dbReference type="HOGENOM" id="CLU_112088_1_0_1"/>
<feature type="region of interest" description="Disordered" evidence="1">
    <location>
        <begin position="29"/>
        <end position="50"/>
    </location>
</feature>
<dbReference type="InParanoid" id="A0A0C3K137"/>
<dbReference type="EMBL" id="KN831944">
    <property type="protein sequence ID" value="KIO15133.1"/>
    <property type="molecule type" value="Genomic_DNA"/>
</dbReference>
<evidence type="ECO:0000313" key="2">
    <source>
        <dbReference type="EMBL" id="KIO15133.1"/>
    </source>
</evidence>
<dbReference type="AlphaFoldDB" id="A0A0C3K137"/>
<sequence>VTIPWIRSKAQEQYTSTVHGNDAELLEREKHRNLSGTQHTTSSPIDDAPGWNEYLATTSEANVKADRSTLRPEELQAKTVNHIRARHRIDDRPEATGTMDVRDEVSGPLGSAQVGGVDSLADVD</sequence>
<reference evidence="3" key="2">
    <citation type="submission" date="2015-01" db="EMBL/GenBank/DDBJ databases">
        <title>Evolutionary Origins and Diversification of the Mycorrhizal Mutualists.</title>
        <authorList>
            <consortium name="DOE Joint Genome Institute"/>
            <consortium name="Mycorrhizal Genomics Consortium"/>
            <person name="Kohler A."/>
            <person name="Kuo A."/>
            <person name="Nagy L.G."/>
            <person name="Floudas D."/>
            <person name="Copeland A."/>
            <person name="Barry K.W."/>
            <person name="Cichocki N."/>
            <person name="Veneault-Fourrey C."/>
            <person name="LaButti K."/>
            <person name="Lindquist E.A."/>
            <person name="Lipzen A."/>
            <person name="Lundell T."/>
            <person name="Morin E."/>
            <person name="Murat C."/>
            <person name="Riley R."/>
            <person name="Ohm R."/>
            <person name="Sun H."/>
            <person name="Tunlid A."/>
            <person name="Henrissat B."/>
            <person name="Grigoriev I.V."/>
            <person name="Hibbett D.S."/>
            <person name="Martin F."/>
        </authorList>
    </citation>
    <scope>NUCLEOTIDE SEQUENCE [LARGE SCALE GENOMIC DNA]</scope>
    <source>
        <strain evidence="3">Marx 270</strain>
    </source>
</reference>
<gene>
    <name evidence="2" type="ORF">M404DRAFT_59475</name>
</gene>
<feature type="non-terminal residue" evidence="2">
    <location>
        <position position="1"/>
    </location>
</feature>
<dbReference type="Proteomes" id="UP000054217">
    <property type="component" value="Unassembled WGS sequence"/>
</dbReference>